<keyword evidence="2" id="KW-1185">Reference proteome</keyword>
<protein>
    <submittedName>
        <fullName evidence="1">Uncharacterized protein</fullName>
    </submittedName>
</protein>
<evidence type="ECO:0000313" key="2">
    <source>
        <dbReference type="Proteomes" id="UP001631969"/>
    </source>
</evidence>
<dbReference type="EMBL" id="JBJURJ010000022">
    <property type="protein sequence ID" value="MFM9331764.1"/>
    <property type="molecule type" value="Genomic_DNA"/>
</dbReference>
<sequence length="141" mass="15857">MKQILVFLLFSLMLVWLMFSPVYRHILILRQAMLQKETDYLLEVGASGAYGYIDGSMLEASRERLVQVGFNRDELTYTVTAQSGRDPMDPDRPLPRGEGLRLVITYPYGNLFGVDRLLGISSPGSSDRMGAVGMKMSEYVP</sequence>
<organism evidence="1 2">
    <name type="scientific">Paenibacillus mesotrionivorans</name>
    <dbReference type="NCBI Taxonomy" id="3160968"/>
    <lineage>
        <taxon>Bacteria</taxon>
        <taxon>Bacillati</taxon>
        <taxon>Bacillota</taxon>
        <taxon>Bacilli</taxon>
        <taxon>Bacillales</taxon>
        <taxon>Paenibacillaceae</taxon>
        <taxon>Paenibacillus</taxon>
    </lineage>
</organism>
<proteinExistence type="predicted"/>
<dbReference type="Proteomes" id="UP001631969">
    <property type="component" value="Unassembled WGS sequence"/>
</dbReference>
<name>A0ACC7P681_9BACL</name>
<comment type="caution">
    <text evidence="1">The sequence shown here is derived from an EMBL/GenBank/DDBJ whole genome shotgun (WGS) entry which is preliminary data.</text>
</comment>
<accession>A0ACC7P681</accession>
<reference evidence="1" key="1">
    <citation type="submission" date="2024-12" db="EMBL/GenBank/DDBJ databases">
        <authorList>
            <person name="Wu N."/>
        </authorList>
    </citation>
    <scope>NUCLEOTIDE SEQUENCE</scope>
    <source>
        <strain evidence="1">P15</strain>
    </source>
</reference>
<evidence type="ECO:0000313" key="1">
    <source>
        <dbReference type="EMBL" id="MFM9331764.1"/>
    </source>
</evidence>
<gene>
    <name evidence="1" type="ORF">ACI1P1_26040</name>
</gene>